<evidence type="ECO:0000256" key="1">
    <source>
        <dbReference type="SAM" id="SignalP"/>
    </source>
</evidence>
<evidence type="ECO:0008006" key="4">
    <source>
        <dbReference type="Google" id="ProtNLM"/>
    </source>
</evidence>
<reference evidence="3" key="1">
    <citation type="submission" date="2020-05" db="EMBL/GenBank/DDBJ databases">
        <title>Frigoriglobus tundricola gen. nov., sp. nov., a psychrotolerant cellulolytic planctomycete of the family Gemmataceae with two divergent copies of 16S rRNA gene.</title>
        <authorList>
            <person name="Kulichevskaya I.S."/>
            <person name="Ivanova A.A."/>
            <person name="Naumoff D.G."/>
            <person name="Beletsky A.V."/>
            <person name="Rijpstra W.I.C."/>
            <person name="Sinninghe Damste J.S."/>
            <person name="Mardanov A.V."/>
            <person name="Ravin N.V."/>
            <person name="Dedysh S.N."/>
        </authorList>
    </citation>
    <scope>NUCLEOTIDE SEQUENCE [LARGE SCALE GENOMIC DNA]</scope>
    <source>
        <strain evidence="3">PL17</strain>
    </source>
</reference>
<organism evidence="2 3">
    <name type="scientific">Frigoriglobus tundricola</name>
    <dbReference type="NCBI Taxonomy" id="2774151"/>
    <lineage>
        <taxon>Bacteria</taxon>
        <taxon>Pseudomonadati</taxon>
        <taxon>Planctomycetota</taxon>
        <taxon>Planctomycetia</taxon>
        <taxon>Gemmatales</taxon>
        <taxon>Gemmataceae</taxon>
        <taxon>Frigoriglobus</taxon>
    </lineage>
</organism>
<keyword evidence="3" id="KW-1185">Reference proteome</keyword>
<evidence type="ECO:0000313" key="2">
    <source>
        <dbReference type="EMBL" id="QJW95071.1"/>
    </source>
</evidence>
<dbReference type="Pfam" id="PF11937">
    <property type="entry name" value="DUF3455"/>
    <property type="match status" value="1"/>
</dbReference>
<dbReference type="PANTHER" id="PTHR35567">
    <property type="entry name" value="MALATE DEHYDROGENASE (AFU_ORTHOLOGUE AFUA_2G13800)"/>
    <property type="match status" value="1"/>
</dbReference>
<feature type="chain" id="PRO_5026898719" description="DUF3455 domain-containing protein" evidence="1">
    <location>
        <begin position="22"/>
        <end position="184"/>
    </location>
</feature>
<keyword evidence="1" id="KW-0732">Signal</keyword>
<evidence type="ECO:0000313" key="3">
    <source>
        <dbReference type="Proteomes" id="UP000503447"/>
    </source>
</evidence>
<protein>
    <recommendedName>
        <fullName evidence="4">DUF3455 domain-containing protein</fullName>
    </recommendedName>
</protein>
<dbReference type="EMBL" id="CP053452">
    <property type="protein sequence ID" value="QJW95071.1"/>
    <property type="molecule type" value="Genomic_DNA"/>
</dbReference>
<dbReference type="AlphaFoldDB" id="A0A6M5YPC0"/>
<dbReference type="Proteomes" id="UP000503447">
    <property type="component" value="Chromosome"/>
</dbReference>
<accession>A0A6M5YPC0</accession>
<dbReference type="KEGG" id="ftj:FTUN_2597"/>
<dbReference type="PANTHER" id="PTHR35567:SF1">
    <property type="entry name" value="CONSERVED FUNGAL PROTEIN (AFU_ORTHOLOGUE AFUA_1G14230)"/>
    <property type="match status" value="1"/>
</dbReference>
<feature type="signal peptide" evidence="1">
    <location>
        <begin position="1"/>
        <end position="21"/>
    </location>
</feature>
<sequence>MMRMLRATGLLAALVALSARVAGGDAPAVPKEIAVPAGYARVLTLHAKGVQIYKSVAGKDGKLKWELEAPLADLADDKGARVGHHFGAPTLGVPAWEANDGSRLVRDKAEDVKSAPAKKPETDIPWLLVRVKSDDGSPGVLAKAVYVQRIQTEGGKAPADAPKRADTRIGVPYTATYVFYARAE</sequence>
<gene>
    <name evidence="2" type="ORF">FTUN_2597</name>
</gene>
<name>A0A6M5YPC0_9BACT</name>
<proteinExistence type="predicted"/>
<dbReference type="RefSeq" id="WP_171470939.1">
    <property type="nucleotide sequence ID" value="NZ_CP053452.2"/>
</dbReference>
<dbReference type="InterPro" id="IPR021851">
    <property type="entry name" value="DUF3455"/>
</dbReference>